<keyword evidence="1" id="KW-0805">Transcription regulation</keyword>
<keyword evidence="2 4" id="KW-0238">DNA-binding</keyword>
<evidence type="ECO:0000313" key="7">
    <source>
        <dbReference type="Proteomes" id="UP001652445"/>
    </source>
</evidence>
<dbReference type="Gene3D" id="1.10.357.10">
    <property type="entry name" value="Tetracycline Repressor, domain 2"/>
    <property type="match status" value="1"/>
</dbReference>
<dbReference type="InterPro" id="IPR036271">
    <property type="entry name" value="Tet_transcr_reg_TetR-rel_C_sf"/>
</dbReference>
<evidence type="ECO:0000256" key="1">
    <source>
        <dbReference type="ARBA" id="ARBA00023015"/>
    </source>
</evidence>
<dbReference type="Gene3D" id="1.10.10.60">
    <property type="entry name" value="Homeodomain-like"/>
    <property type="match status" value="1"/>
</dbReference>
<organism evidence="6 7">
    <name type="scientific">Paenibacillus baimaensis</name>
    <dbReference type="NCBI Taxonomy" id="2982185"/>
    <lineage>
        <taxon>Bacteria</taxon>
        <taxon>Bacillati</taxon>
        <taxon>Bacillota</taxon>
        <taxon>Bacilli</taxon>
        <taxon>Bacillales</taxon>
        <taxon>Paenibacillaceae</taxon>
        <taxon>Paenibacillus</taxon>
    </lineage>
</organism>
<dbReference type="Pfam" id="PF00440">
    <property type="entry name" value="TetR_N"/>
    <property type="match status" value="1"/>
</dbReference>
<protein>
    <submittedName>
        <fullName evidence="6">TetR/AcrR family transcriptional regulator</fullName>
    </submittedName>
</protein>
<sequence>MTASKIKTAALRLFAQNGYDAAPLSEIAKEVGIKTPSLYAHFPSKDDLFRAVFEDVLSEQQQRIKALINEIRDDSIHDQLFGIWQDTCRTYLLSEINMTFIKRAMLFPPITLQEELRARFTASENTLSTALTHIFAEGMRQGIIRSEQITDLIASYYCMLDGAFIQQFYYLPDHFEQRMHSVWRMYWQGISTIQP</sequence>
<accession>A0ABT2U7Z9</accession>
<dbReference type="PANTHER" id="PTHR30055">
    <property type="entry name" value="HTH-TYPE TRANSCRIPTIONAL REGULATOR RUTR"/>
    <property type="match status" value="1"/>
</dbReference>
<dbReference type="EMBL" id="JAOQIO010000006">
    <property type="protein sequence ID" value="MCU6790753.1"/>
    <property type="molecule type" value="Genomic_DNA"/>
</dbReference>
<dbReference type="InterPro" id="IPR009057">
    <property type="entry name" value="Homeodomain-like_sf"/>
</dbReference>
<comment type="caution">
    <text evidence="6">The sequence shown here is derived from an EMBL/GenBank/DDBJ whole genome shotgun (WGS) entry which is preliminary data.</text>
</comment>
<feature type="domain" description="HTH tetR-type" evidence="5">
    <location>
        <begin position="1"/>
        <end position="60"/>
    </location>
</feature>
<evidence type="ECO:0000256" key="2">
    <source>
        <dbReference type="ARBA" id="ARBA00023125"/>
    </source>
</evidence>
<dbReference type="SUPFAM" id="SSF46689">
    <property type="entry name" value="Homeodomain-like"/>
    <property type="match status" value="1"/>
</dbReference>
<reference evidence="6 7" key="1">
    <citation type="submission" date="2022-09" db="EMBL/GenBank/DDBJ databases">
        <authorList>
            <person name="Han X.L."/>
            <person name="Wang Q."/>
            <person name="Lu T."/>
        </authorList>
    </citation>
    <scope>NUCLEOTIDE SEQUENCE [LARGE SCALE GENOMIC DNA]</scope>
    <source>
        <strain evidence="6 7">WQ 127069</strain>
    </source>
</reference>
<evidence type="ECO:0000256" key="4">
    <source>
        <dbReference type="PROSITE-ProRule" id="PRU00335"/>
    </source>
</evidence>
<name>A0ABT2U7Z9_9BACL</name>
<gene>
    <name evidence="6" type="ORF">OB236_01315</name>
</gene>
<dbReference type="InterPro" id="IPR050109">
    <property type="entry name" value="HTH-type_TetR-like_transc_reg"/>
</dbReference>
<feature type="DNA-binding region" description="H-T-H motif" evidence="4">
    <location>
        <begin position="23"/>
        <end position="42"/>
    </location>
</feature>
<evidence type="ECO:0000313" key="6">
    <source>
        <dbReference type="EMBL" id="MCU6790753.1"/>
    </source>
</evidence>
<dbReference type="SUPFAM" id="SSF48498">
    <property type="entry name" value="Tetracyclin repressor-like, C-terminal domain"/>
    <property type="match status" value="1"/>
</dbReference>
<dbReference type="InterPro" id="IPR001647">
    <property type="entry name" value="HTH_TetR"/>
</dbReference>
<dbReference type="PANTHER" id="PTHR30055:SF238">
    <property type="entry name" value="MYCOFACTOCIN BIOSYNTHESIS TRANSCRIPTIONAL REGULATOR MFTR-RELATED"/>
    <property type="match status" value="1"/>
</dbReference>
<evidence type="ECO:0000256" key="3">
    <source>
        <dbReference type="ARBA" id="ARBA00023163"/>
    </source>
</evidence>
<keyword evidence="7" id="KW-1185">Reference proteome</keyword>
<dbReference type="PRINTS" id="PR00455">
    <property type="entry name" value="HTHTETR"/>
</dbReference>
<proteinExistence type="predicted"/>
<evidence type="ECO:0000259" key="5">
    <source>
        <dbReference type="PROSITE" id="PS50977"/>
    </source>
</evidence>
<dbReference type="RefSeq" id="WP_262682267.1">
    <property type="nucleotide sequence ID" value="NZ_JAOQIO010000006.1"/>
</dbReference>
<keyword evidence="3" id="KW-0804">Transcription</keyword>
<dbReference type="PROSITE" id="PS50977">
    <property type="entry name" value="HTH_TETR_2"/>
    <property type="match status" value="1"/>
</dbReference>
<dbReference type="Proteomes" id="UP001652445">
    <property type="component" value="Unassembled WGS sequence"/>
</dbReference>